<dbReference type="EC" id="3.5.1.28" evidence="2"/>
<reference evidence="8 9" key="1">
    <citation type="submission" date="2023-10" db="EMBL/GenBank/DDBJ databases">
        <title>Virgibacillus soli CC-YMP-6 genome.</title>
        <authorList>
            <person name="Miliotis G."/>
            <person name="Sengupta P."/>
            <person name="Hameed A."/>
            <person name="Chuvochina M."/>
            <person name="Mcdonagh F."/>
            <person name="Simpson A.C."/>
            <person name="Singh N.K."/>
            <person name="Rekha P.D."/>
            <person name="Raman K."/>
            <person name="Hugenholtz P."/>
            <person name="Venkateswaran K."/>
        </authorList>
    </citation>
    <scope>NUCLEOTIDE SEQUENCE [LARGE SCALE GENOMIC DNA]</scope>
    <source>
        <strain evidence="8 9">CC-YMP-6</strain>
    </source>
</reference>
<dbReference type="Proteomes" id="UP001275315">
    <property type="component" value="Unassembled WGS sequence"/>
</dbReference>
<protein>
    <recommendedName>
        <fullName evidence="2">N-acetylmuramoyl-L-alanine amidase</fullName>
        <ecNumber evidence="2">3.5.1.28</ecNumber>
    </recommendedName>
    <alternativeName>
        <fullName evidence="6">Autolysin</fullName>
    </alternativeName>
    <alternativeName>
        <fullName evidence="5">Cell wall hydrolase</fullName>
    </alternativeName>
</protein>
<evidence type="ECO:0000256" key="6">
    <source>
        <dbReference type="ARBA" id="ARBA00032390"/>
    </source>
</evidence>
<comment type="caution">
    <text evidence="8">The sequence shown here is derived from an EMBL/GenBank/DDBJ whole genome shotgun (WGS) entry which is preliminary data.</text>
</comment>
<dbReference type="PANTHER" id="PTHR30417">
    <property type="entry name" value="N-ACETYLMURAMOYL-L-ALANINE AMIDASE AMID"/>
    <property type="match status" value="1"/>
</dbReference>
<dbReference type="InterPro" id="IPR051206">
    <property type="entry name" value="NAMLAA_amidase_2"/>
</dbReference>
<dbReference type="EMBL" id="JAWDIQ010000001">
    <property type="protein sequence ID" value="MDY0407359.1"/>
    <property type="molecule type" value="Genomic_DNA"/>
</dbReference>
<name>A0ABU5CLW6_9BACI</name>
<dbReference type="CDD" id="cd06583">
    <property type="entry name" value="PGRP"/>
    <property type="match status" value="1"/>
</dbReference>
<keyword evidence="9" id="KW-1185">Reference proteome</keyword>
<dbReference type="InterPro" id="IPR036505">
    <property type="entry name" value="Amidase/PGRP_sf"/>
</dbReference>
<evidence type="ECO:0000256" key="1">
    <source>
        <dbReference type="ARBA" id="ARBA00001561"/>
    </source>
</evidence>
<dbReference type="Gene3D" id="3.40.80.10">
    <property type="entry name" value="Peptidoglycan recognition protein-like"/>
    <property type="match status" value="1"/>
</dbReference>
<feature type="domain" description="N-acetylmuramoyl-L-alanine amidase" evidence="7">
    <location>
        <begin position="12"/>
        <end position="119"/>
    </location>
</feature>
<dbReference type="RefSeq" id="WP_320378195.1">
    <property type="nucleotide sequence ID" value="NZ_JAWDIQ010000001.1"/>
</dbReference>
<evidence type="ECO:0000256" key="4">
    <source>
        <dbReference type="ARBA" id="ARBA00023316"/>
    </source>
</evidence>
<dbReference type="SUPFAM" id="SSF55846">
    <property type="entry name" value="N-acetylmuramoyl-L-alanine amidase-like"/>
    <property type="match status" value="1"/>
</dbReference>
<evidence type="ECO:0000256" key="3">
    <source>
        <dbReference type="ARBA" id="ARBA00022801"/>
    </source>
</evidence>
<evidence type="ECO:0000256" key="5">
    <source>
        <dbReference type="ARBA" id="ARBA00030881"/>
    </source>
</evidence>
<evidence type="ECO:0000259" key="7">
    <source>
        <dbReference type="Pfam" id="PF01510"/>
    </source>
</evidence>
<dbReference type="InterPro" id="IPR002502">
    <property type="entry name" value="Amidase_domain"/>
</dbReference>
<organism evidence="8 9">
    <name type="scientific">Paracerasibacillus soli</name>
    <dbReference type="NCBI Taxonomy" id="480284"/>
    <lineage>
        <taxon>Bacteria</taxon>
        <taxon>Bacillati</taxon>
        <taxon>Bacillota</taxon>
        <taxon>Bacilli</taxon>
        <taxon>Bacillales</taxon>
        <taxon>Bacillaceae</taxon>
        <taxon>Paracerasibacillus</taxon>
    </lineage>
</organism>
<gene>
    <name evidence="8" type="ORF">RWD45_00290</name>
</gene>
<accession>A0ABU5CLW6</accession>
<sequence length="166" mass="18995">MLGKNQYNNHWNQPRPDGRQVCVHAFIGKLKDGSIATYQTLPWNHRGWHAGGDANNTHIGFEICEDNLTDKTYFNKVYKEAVELAAYLCKQYKLTEKNIIGHYEGYQKKIASNHGDPRPWFSKHGKSMDTFRADVKKELAKGTTTTKPSTDSKKLYRVQIGAYSVK</sequence>
<evidence type="ECO:0000313" key="8">
    <source>
        <dbReference type="EMBL" id="MDY0407359.1"/>
    </source>
</evidence>
<evidence type="ECO:0000313" key="9">
    <source>
        <dbReference type="Proteomes" id="UP001275315"/>
    </source>
</evidence>
<comment type="catalytic activity">
    <reaction evidence="1">
        <text>Hydrolyzes the link between N-acetylmuramoyl residues and L-amino acid residues in certain cell-wall glycopeptides.</text>
        <dbReference type="EC" id="3.5.1.28"/>
    </reaction>
</comment>
<proteinExistence type="predicted"/>
<dbReference type="PANTHER" id="PTHR30417:SF1">
    <property type="entry name" value="N-ACETYLMURAMOYL-L-ALANINE AMIDASE AMID"/>
    <property type="match status" value="1"/>
</dbReference>
<keyword evidence="4" id="KW-0961">Cell wall biogenesis/degradation</keyword>
<keyword evidence="3" id="KW-0378">Hydrolase</keyword>
<evidence type="ECO:0000256" key="2">
    <source>
        <dbReference type="ARBA" id="ARBA00011901"/>
    </source>
</evidence>
<dbReference type="Pfam" id="PF01510">
    <property type="entry name" value="Amidase_2"/>
    <property type="match status" value="1"/>
</dbReference>